<dbReference type="EMBL" id="LN890655">
    <property type="protein sequence ID" value="CUS04523.2"/>
    <property type="molecule type" value="Genomic_DNA"/>
</dbReference>
<dbReference type="KEGG" id="pbf:CFX0092_A2645"/>
<proteinExistence type="predicted"/>
<evidence type="ECO:0000313" key="2">
    <source>
        <dbReference type="Proteomes" id="UP000215027"/>
    </source>
</evidence>
<dbReference type="RefSeq" id="WP_095043845.1">
    <property type="nucleotide sequence ID" value="NZ_LN890655.1"/>
</dbReference>
<dbReference type="AlphaFoldDB" id="A0A170PHV8"/>
<dbReference type="Proteomes" id="UP000215027">
    <property type="component" value="Chromosome I"/>
</dbReference>
<dbReference type="OrthoDB" id="5770817at2"/>
<gene>
    <name evidence="1" type="ORF">CFX0092_A2645</name>
</gene>
<reference evidence="1" key="1">
    <citation type="submission" date="2016-01" db="EMBL/GenBank/DDBJ databases">
        <authorList>
            <person name="Mcilroy J.S."/>
            <person name="Karst M S."/>
            <person name="Albertsen M."/>
        </authorList>
    </citation>
    <scope>NUCLEOTIDE SEQUENCE</scope>
    <source>
        <strain evidence="1">Cfx-K</strain>
    </source>
</reference>
<organism evidence="1 2">
    <name type="scientific">Candidatus Promineifilum breve</name>
    <dbReference type="NCBI Taxonomy" id="1806508"/>
    <lineage>
        <taxon>Bacteria</taxon>
        <taxon>Bacillati</taxon>
        <taxon>Chloroflexota</taxon>
        <taxon>Ardenticatenia</taxon>
        <taxon>Candidatus Promineifilales</taxon>
        <taxon>Candidatus Promineifilaceae</taxon>
        <taxon>Candidatus Promineifilum</taxon>
    </lineage>
</organism>
<accession>A0A170PHV8</accession>
<evidence type="ECO:0000313" key="1">
    <source>
        <dbReference type="EMBL" id="CUS04523.2"/>
    </source>
</evidence>
<name>A0A170PHV8_9CHLR</name>
<protein>
    <submittedName>
        <fullName evidence="1">Uncharacterized protein</fullName>
    </submittedName>
</protein>
<keyword evidence="2" id="KW-1185">Reference proteome</keyword>
<sequence>MKWDDVRQSYPSQWLLVEAIAARSEDGRRVLDELAVIDVFDDSTAAWERYRQLHHDAADREFYILHTDREELDIAERVWLGIRLVESAVL</sequence>